<dbReference type="Proteomes" id="UP000190285">
    <property type="component" value="Unassembled WGS sequence"/>
</dbReference>
<evidence type="ECO:0000313" key="1">
    <source>
        <dbReference type="EMBL" id="SKC84382.1"/>
    </source>
</evidence>
<dbReference type="STRING" id="36842.SAMN02194393_04090"/>
<dbReference type="SUPFAM" id="SSF51905">
    <property type="entry name" value="FAD/NAD(P)-binding domain"/>
    <property type="match status" value="1"/>
</dbReference>
<dbReference type="RefSeq" id="WP_244282168.1">
    <property type="nucleotide sequence ID" value="NZ_FUZT01000011.1"/>
</dbReference>
<dbReference type="EMBL" id="FUZT01000011">
    <property type="protein sequence ID" value="SKC84382.1"/>
    <property type="molecule type" value="Genomic_DNA"/>
</dbReference>
<dbReference type="Pfam" id="PF13450">
    <property type="entry name" value="NAD_binding_8"/>
    <property type="match status" value="1"/>
</dbReference>
<dbReference type="NCBIfam" id="NF008519">
    <property type="entry name" value="PRK11445.1"/>
    <property type="match status" value="1"/>
</dbReference>
<reference evidence="2" key="1">
    <citation type="submission" date="2017-02" db="EMBL/GenBank/DDBJ databases">
        <authorList>
            <person name="Varghese N."/>
            <person name="Submissions S."/>
        </authorList>
    </citation>
    <scope>NUCLEOTIDE SEQUENCE [LARGE SCALE GENOMIC DNA]</scope>
    <source>
        <strain evidence="2">M1</strain>
    </source>
</reference>
<dbReference type="InterPro" id="IPR050407">
    <property type="entry name" value="Geranylgeranyl_reductase"/>
</dbReference>
<dbReference type="PANTHER" id="PTHR42685:SF22">
    <property type="entry name" value="CONDITIONED MEDIUM FACTOR RECEPTOR 1"/>
    <property type="match status" value="1"/>
</dbReference>
<accession>A0A1T5M806</accession>
<dbReference type="PANTHER" id="PTHR42685">
    <property type="entry name" value="GERANYLGERANYL DIPHOSPHATE REDUCTASE"/>
    <property type="match status" value="1"/>
</dbReference>
<sequence>MIYDIVIIGAGPSGSTLARILDKKYKVLLIDKRNLKDKEEFKSPKCCGGLLAPDAQKVLAQFRLGLPKEVIVGPQMFSVRAIDFDNEIQKYYQRHYINVDREKFDRWLLSLTLIRDNVEIKTSCIFKDYKEIEDKIEVEIYNNGVTEKIYTRLLIGADGGASKVRRMIVEDYKEPDLYISIQKWYELSRELPHFVSIFDDEVTDFYSWIIQKENYAIVGSAIFDSHDGNEKFEKLIDKLRLRGYKFGKCVKSEGAWIMRPRNLKQINLFKENVALTGEAAGFISPSSAEGISYALRSGAILAESINRSIEKYGLYYKNKTFKLRMNIFLKNLKSILMYNKFTRNLIMKTGVLSMEVDKKN</sequence>
<keyword evidence="2" id="KW-1185">Reference proteome</keyword>
<proteinExistence type="predicted"/>
<evidence type="ECO:0000313" key="2">
    <source>
        <dbReference type="Proteomes" id="UP000190285"/>
    </source>
</evidence>
<name>A0A1T5M806_9FIRM</name>
<gene>
    <name evidence="1" type="ORF">SAMN02194393_04090</name>
</gene>
<dbReference type="PRINTS" id="PR00420">
    <property type="entry name" value="RNGMNOXGNASE"/>
</dbReference>
<dbReference type="Gene3D" id="3.50.50.60">
    <property type="entry name" value="FAD/NAD(P)-binding domain"/>
    <property type="match status" value="1"/>
</dbReference>
<organism evidence="1 2">
    <name type="scientific">Maledivibacter halophilus</name>
    <dbReference type="NCBI Taxonomy" id="36842"/>
    <lineage>
        <taxon>Bacteria</taxon>
        <taxon>Bacillati</taxon>
        <taxon>Bacillota</taxon>
        <taxon>Clostridia</taxon>
        <taxon>Peptostreptococcales</taxon>
        <taxon>Caminicellaceae</taxon>
        <taxon>Maledivibacter</taxon>
    </lineage>
</organism>
<dbReference type="AlphaFoldDB" id="A0A1T5M806"/>
<protein>
    <submittedName>
        <fullName evidence="1">Dehydrogenase (Flavoprotein)</fullName>
    </submittedName>
</protein>
<dbReference type="InterPro" id="IPR036188">
    <property type="entry name" value="FAD/NAD-bd_sf"/>
</dbReference>